<organism evidence="3 4">
    <name type="scientific">Acanthamoeba polyphaga mimivirus Kroon</name>
    <dbReference type="NCBI Taxonomy" id="3069720"/>
    <lineage>
        <taxon>Viruses</taxon>
        <taxon>Varidnaviria</taxon>
        <taxon>Bamfordvirae</taxon>
        <taxon>Nucleocytoviricota</taxon>
        <taxon>Megaviricetes</taxon>
        <taxon>Imitervirales</taxon>
        <taxon>Mimiviridae</taxon>
        <taxon>Megamimivirinae</taxon>
        <taxon>Mimivirus</taxon>
        <taxon>Mimivirus lagoaense</taxon>
    </lineage>
</organism>
<keyword evidence="4" id="KW-1185">Reference proteome</keyword>
<name>A0A0G2Y222_9VIRU</name>
<dbReference type="PROSITE" id="PS50297">
    <property type="entry name" value="ANK_REP_REGION"/>
    <property type="match status" value="1"/>
</dbReference>
<keyword evidence="2" id="KW-0040">ANK repeat</keyword>
<dbReference type="Pfam" id="PF00023">
    <property type="entry name" value="Ank"/>
    <property type="match status" value="1"/>
</dbReference>
<dbReference type="Pfam" id="PF12796">
    <property type="entry name" value="Ank_2"/>
    <property type="match status" value="1"/>
</dbReference>
<sequence>MTNKSDILEFAIKNNHLDILKYIIDSKTINPKSVDFIYLDFNDVIRLASKYGQLNIVQYFVSLGKISDGKHSKCSCNQSMILASKNSHLDIVKYFVTIGANINYDDSAAYRIAAKRGYFNIVEYFISQGINVNVRNDFAVRHAAKHGHLSIVKYLIKYGANIRALDDFAYKMAKKLNHQDVIDYLDTIIDNSNTITEILGFSCYSPRPITSKQLQKFHRDSQTIETKTKISNGLVRVRELLAEYHSDIKYNEH</sequence>
<dbReference type="InterPro" id="IPR036770">
    <property type="entry name" value="Ankyrin_rpt-contain_sf"/>
</dbReference>
<accession>A0A0G2Y222</accession>
<dbReference type="EMBL" id="KM982402">
    <property type="protein sequence ID" value="AKI79780.1"/>
    <property type="molecule type" value="Genomic_DNA"/>
</dbReference>
<proteinExistence type="predicted"/>
<dbReference type="Proteomes" id="UP000240461">
    <property type="component" value="Segment"/>
</dbReference>
<dbReference type="SMART" id="SM00248">
    <property type="entry name" value="ANK"/>
    <property type="match status" value="5"/>
</dbReference>
<dbReference type="InterPro" id="IPR002110">
    <property type="entry name" value="Ankyrin_rpt"/>
</dbReference>
<dbReference type="PANTHER" id="PTHR24188">
    <property type="entry name" value="ANKYRIN REPEAT PROTEIN"/>
    <property type="match status" value="1"/>
</dbReference>
<evidence type="ECO:0000313" key="4">
    <source>
        <dbReference type="Proteomes" id="UP000240461"/>
    </source>
</evidence>
<evidence type="ECO:0000256" key="2">
    <source>
        <dbReference type="ARBA" id="ARBA00023043"/>
    </source>
</evidence>
<dbReference type="PROSITE" id="PS50088">
    <property type="entry name" value="ANK_REPEAT"/>
    <property type="match status" value="2"/>
</dbReference>
<dbReference type="KEGG" id="vg:80513578"/>
<protein>
    <submittedName>
        <fullName evidence="3">Uncharacterized protein</fullName>
    </submittedName>
</protein>
<evidence type="ECO:0000256" key="1">
    <source>
        <dbReference type="ARBA" id="ARBA00022737"/>
    </source>
</evidence>
<keyword evidence="1" id="KW-0677">Repeat</keyword>
<evidence type="ECO:0000313" key="3">
    <source>
        <dbReference type="EMBL" id="AKI79780.1"/>
    </source>
</evidence>
<dbReference type="Gene3D" id="1.25.40.20">
    <property type="entry name" value="Ankyrin repeat-containing domain"/>
    <property type="match status" value="2"/>
</dbReference>
<reference evidence="3 4" key="1">
    <citation type="submission" date="2014-10" db="EMBL/GenBank/DDBJ databases">
        <title>Pan-genome analysis of Brazilian lineage A amoebal mimiviruses.</title>
        <authorList>
            <person name="Assis F.L."/>
            <person name="Abrahao J.S."/>
            <person name="Kroon E.G."/>
            <person name="Dornas F.P."/>
            <person name="Andrade K.R."/>
            <person name="Borato P.V.M."/>
            <person name="Pilotto M.R."/>
            <person name="Benamar S."/>
            <person name="LaScola B."/>
            <person name="Colson P."/>
        </authorList>
    </citation>
    <scope>NUCLEOTIDE SEQUENCE [LARGE SCALE GENOMIC DNA]</scope>
    <source>
        <strain evidence="3 4">Kroon</strain>
    </source>
</reference>
<dbReference type="SUPFAM" id="SSF48403">
    <property type="entry name" value="Ankyrin repeat"/>
    <property type="match status" value="1"/>
</dbReference>
<dbReference type="PANTHER" id="PTHR24188:SF29">
    <property type="entry name" value="GH09064P"/>
    <property type="match status" value="1"/>
</dbReference>